<accession>A0A8S3JQ36</accession>
<dbReference type="GO" id="GO:0035861">
    <property type="term" value="C:site of double-strand break"/>
    <property type="evidence" value="ECO:0007669"/>
    <property type="project" value="TreeGrafter"/>
</dbReference>
<dbReference type="Proteomes" id="UP000676336">
    <property type="component" value="Unassembled WGS sequence"/>
</dbReference>
<comment type="caution">
    <text evidence="4">The sequence shown here is derived from an EMBL/GenBank/DDBJ whole genome shotgun (WGS) entry which is preliminary data.</text>
</comment>
<evidence type="ECO:0000313" key="4">
    <source>
        <dbReference type="EMBL" id="CAF5219530.1"/>
    </source>
</evidence>
<feature type="compositionally biased region" description="Acidic residues" evidence="3">
    <location>
        <begin position="12"/>
        <end position="24"/>
    </location>
</feature>
<feature type="compositionally biased region" description="Acidic residues" evidence="3">
    <location>
        <begin position="37"/>
        <end position="48"/>
    </location>
</feature>
<dbReference type="GO" id="GO:0005634">
    <property type="term" value="C:nucleus"/>
    <property type="evidence" value="ECO:0007669"/>
    <property type="project" value="TreeGrafter"/>
</dbReference>
<evidence type="ECO:0000256" key="2">
    <source>
        <dbReference type="ARBA" id="ARBA00022737"/>
    </source>
</evidence>
<keyword evidence="2" id="KW-0677">Repeat</keyword>
<evidence type="ECO:0000256" key="3">
    <source>
        <dbReference type="SAM" id="MobiDB-lite"/>
    </source>
</evidence>
<dbReference type="EMBL" id="CAJOBI010348415">
    <property type="protein sequence ID" value="CAF5219530.1"/>
    <property type="molecule type" value="Genomic_DNA"/>
</dbReference>
<dbReference type="PANTHER" id="PTHR16017:SF0">
    <property type="entry name" value="WD REPEAT-CONTAINING PROTEIN 70"/>
    <property type="match status" value="1"/>
</dbReference>
<sequence length="106" mass="11703">PGNHKTKNTSIEDGEEDDDDDDDFGPSIDLANASTADNEDASSDDEDEDRSKPLAEEEDRPDDDEQPFFPLTHEIDLKHGTKSVSCLTVDTNGERLISGGFDYELK</sequence>
<feature type="region of interest" description="Disordered" evidence="3">
    <location>
        <begin position="1"/>
        <end position="72"/>
    </location>
</feature>
<evidence type="ECO:0000256" key="1">
    <source>
        <dbReference type="ARBA" id="ARBA00022574"/>
    </source>
</evidence>
<dbReference type="AlphaFoldDB" id="A0A8S3JQ36"/>
<keyword evidence="1" id="KW-0853">WD repeat</keyword>
<protein>
    <submittedName>
        <fullName evidence="4">Uncharacterized protein</fullName>
    </submittedName>
</protein>
<dbReference type="InterPro" id="IPR051858">
    <property type="entry name" value="WD_repeat_GAD-1"/>
</dbReference>
<feature type="non-terminal residue" evidence="4">
    <location>
        <position position="106"/>
    </location>
</feature>
<proteinExistence type="predicted"/>
<feature type="compositionally biased region" description="Acidic residues" evidence="3">
    <location>
        <begin position="56"/>
        <end position="66"/>
    </location>
</feature>
<organism evidence="4 5">
    <name type="scientific">Rotaria magnacalcarata</name>
    <dbReference type="NCBI Taxonomy" id="392030"/>
    <lineage>
        <taxon>Eukaryota</taxon>
        <taxon>Metazoa</taxon>
        <taxon>Spiralia</taxon>
        <taxon>Gnathifera</taxon>
        <taxon>Rotifera</taxon>
        <taxon>Eurotatoria</taxon>
        <taxon>Bdelloidea</taxon>
        <taxon>Philodinida</taxon>
        <taxon>Philodinidae</taxon>
        <taxon>Rotaria</taxon>
    </lineage>
</organism>
<feature type="non-terminal residue" evidence="4">
    <location>
        <position position="1"/>
    </location>
</feature>
<evidence type="ECO:0000313" key="5">
    <source>
        <dbReference type="Proteomes" id="UP000676336"/>
    </source>
</evidence>
<gene>
    <name evidence="4" type="ORF">SMN809_LOCUS81464</name>
</gene>
<reference evidence="4" key="1">
    <citation type="submission" date="2021-02" db="EMBL/GenBank/DDBJ databases">
        <authorList>
            <person name="Nowell W R."/>
        </authorList>
    </citation>
    <scope>NUCLEOTIDE SEQUENCE</scope>
</reference>
<dbReference type="PANTHER" id="PTHR16017">
    <property type="entry name" value="GASTRULATION DEFECTIVE PROTEIN 1-RELATED"/>
    <property type="match status" value="1"/>
</dbReference>
<name>A0A8S3JQ36_9BILA</name>